<dbReference type="Gene3D" id="6.10.340.10">
    <property type="match status" value="1"/>
</dbReference>
<dbReference type="Proteomes" id="UP000199391">
    <property type="component" value="Unassembled WGS sequence"/>
</dbReference>
<dbReference type="InterPro" id="IPR047347">
    <property type="entry name" value="YvaQ-like_sensor"/>
</dbReference>
<dbReference type="Pfam" id="PF00015">
    <property type="entry name" value="MCPsignal"/>
    <property type="match status" value="1"/>
</dbReference>
<dbReference type="InterPro" id="IPR024478">
    <property type="entry name" value="HlyB_4HB_MCP"/>
</dbReference>
<evidence type="ECO:0000259" key="8">
    <source>
        <dbReference type="PROSITE" id="PS50885"/>
    </source>
</evidence>
<organism evidence="9 10">
    <name type="scientific">Pseudoduganella namucuonensis</name>
    <dbReference type="NCBI Taxonomy" id="1035707"/>
    <lineage>
        <taxon>Bacteria</taxon>
        <taxon>Pseudomonadati</taxon>
        <taxon>Pseudomonadota</taxon>
        <taxon>Betaproteobacteria</taxon>
        <taxon>Burkholderiales</taxon>
        <taxon>Oxalobacteraceae</taxon>
        <taxon>Telluria group</taxon>
        <taxon>Pseudoduganella</taxon>
    </lineage>
</organism>
<dbReference type="CDD" id="cd11386">
    <property type="entry name" value="MCP_signal"/>
    <property type="match status" value="1"/>
</dbReference>
<evidence type="ECO:0000313" key="10">
    <source>
        <dbReference type="Proteomes" id="UP000199391"/>
    </source>
</evidence>
<evidence type="ECO:0000259" key="7">
    <source>
        <dbReference type="PROSITE" id="PS50111"/>
    </source>
</evidence>
<dbReference type="GO" id="GO:0006935">
    <property type="term" value="P:chemotaxis"/>
    <property type="evidence" value="ECO:0007669"/>
    <property type="project" value="InterPro"/>
</dbReference>
<dbReference type="InterPro" id="IPR003660">
    <property type="entry name" value="HAMP_dom"/>
</dbReference>
<dbReference type="GO" id="GO:0007165">
    <property type="term" value="P:signal transduction"/>
    <property type="evidence" value="ECO:0007669"/>
    <property type="project" value="UniProtKB-KW"/>
</dbReference>
<dbReference type="Pfam" id="PF00672">
    <property type="entry name" value="HAMP"/>
    <property type="match status" value="1"/>
</dbReference>
<evidence type="ECO:0000256" key="3">
    <source>
        <dbReference type="ARBA" id="ARBA00029447"/>
    </source>
</evidence>
<dbReference type="AlphaFoldDB" id="A0A1I7LQR5"/>
<evidence type="ECO:0000313" key="9">
    <source>
        <dbReference type="EMBL" id="SFV12026.1"/>
    </source>
</evidence>
<dbReference type="Pfam" id="PF12729">
    <property type="entry name" value="4HB_MCP_1"/>
    <property type="match status" value="1"/>
</dbReference>
<keyword evidence="5" id="KW-0175">Coiled coil</keyword>
<dbReference type="PRINTS" id="PR00260">
    <property type="entry name" value="CHEMTRNSDUCR"/>
</dbReference>
<dbReference type="FunFam" id="1.10.287.950:FF:000001">
    <property type="entry name" value="Methyl-accepting chemotaxis sensory transducer"/>
    <property type="match status" value="1"/>
</dbReference>
<dbReference type="STRING" id="1035707.SAMN05216552_103537"/>
<dbReference type="SMART" id="SM00304">
    <property type="entry name" value="HAMP"/>
    <property type="match status" value="1"/>
</dbReference>
<gene>
    <name evidence="9" type="ORF">SAMN05216552_103537</name>
</gene>
<keyword evidence="2" id="KW-0488">Methylation</keyword>
<dbReference type="GO" id="GO:0005886">
    <property type="term" value="C:plasma membrane"/>
    <property type="evidence" value="ECO:0007669"/>
    <property type="project" value="TreeGrafter"/>
</dbReference>
<comment type="similarity">
    <text evidence="3">Belongs to the methyl-accepting chemotaxis (MCP) protein family.</text>
</comment>
<keyword evidence="10" id="KW-1185">Reference proteome</keyword>
<dbReference type="GO" id="GO:0004888">
    <property type="term" value="F:transmembrane signaling receptor activity"/>
    <property type="evidence" value="ECO:0007669"/>
    <property type="project" value="InterPro"/>
</dbReference>
<dbReference type="InterPro" id="IPR004089">
    <property type="entry name" value="MCPsignal_dom"/>
</dbReference>
<dbReference type="SUPFAM" id="SSF58104">
    <property type="entry name" value="Methyl-accepting chemotaxis protein (MCP) signaling domain"/>
    <property type="match status" value="1"/>
</dbReference>
<proteinExistence type="inferred from homology"/>
<feature type="domain" description="Methyl-accepting transducer" evidence="7">
    <location>
        <begin position="290"/>
        <end position="519"/>
    </location>
</feature>
<evidence type="ECO:0000256" key="5">
    <source>
        <dbReference type="SAM" id="Coils"/>
    </source>
</evidence>
<dbReference type="PANTHER" id="PTHR43531">
    <property type="entry name" value="PROTEIN ICFG"/>
    <property type="match status" value="1"/>
</dbReference>
<dbReference type="SMART" id="SM00283">
    <property type="entry name" value="MA"/>
    <property type="match status" value="1"/>
</dbReference>
<feature type="transmembrane region" description="Helical" evidence="6">
    <location>
        <begin position="25"/>
        <end position="45"/>
    </location>
</feature>
<evidence type="ECO:0000256" key="6">
    <source>
        <dbReference type="SAM" id="Phobius"/>
    </source>
</evidence>
<dbReference type="CDD" id="cd06225">
    <property type="entry name" value="HAMP"/>
    <property type="match status" value="1"/>
</dbReference>
<dbReference type="Gene3D" id="1.10.287.950">
    <property type="entry name" value="Methyl-accepting chemotaxis protein"/>
    <property type="match status" value="1"/>
</dbReference>
<evidence type="ECO:0000256" key="1">
    <source>
        <dbReference type="ARBA" id="ARBA00004370"/>
    </source>
</evidence>
<dbReference type="EMBL" id="FPBO01000035">
    <property type="protein sequence ID" value="SFV12026.1"/>
    <property type="molecule type" value="Genomic_DNA"/>
</dbReference>
<dbReference type="PROSITE" id="PS50885">
    <property type="entry name" value="HAMP"/>
    <property type="match status" value="1"/>
</dbReference>
<keyword evidence="6" id="KW-0472">Membrane</keyword>
<name>A0A1I7LQR5_9BURK</name>
<keyword evidence="6" id="KW-1133">Transmembrane helix</keyword>
<evidence type="ECO:0000256" key="4">
    <source>
        <dbReference type="PROSITE-ProRule" id="PRU00284"/>
    </source>
</evidence>
<feature type="coiled-coil region" evidence="5">
    <location>
        <begin position="490"/>
        <end position="528"/>
    </location>
</feature>
<keyword evidence="4" id="KW-0807">Transducer</keyword>
<dbReference type="PROSITE" id="PS50111">
    <property type="entry name" value="CHEMOTAXIS_TRANSDUC_2"/>
    <property type="match status" value="1"/>
</dbReference>
<comment type="subcellular location">
    <subcellularLocation>
        <location evidence="1">Membrane</location>
    </subcellularLocation>
</comment>
<evidence type="ECO:0000256" key="2">
    <source>
        <dbReference type="ARBA" id="ARBA00022481"/>
    </source>
</evidence>
<keyword evidence="6" id="KW-0812">Transmembrane</keyword>
<accession>A0A1I7LQR5</accession>
<reference evidence="10" key="1">
    <citation type="submission" date="2016-10" db="EMBL/GenBank/DDBJ databases">
        <authorList>
            <person name="Varghese N."/>
            <person name="Submissions S."/>
        </authorList>
    </citation>
    <scope>NUCLEOTIDE SEQUENCE [LARGE SCALE GENOMIC DNA]</scope>
    <source>
        <strain evidence="10">CGMCC 1.11014</strain>
    </source>
</reference>
<dbReference type="InterPro" id="IPR051310">
    <property type="entry name" value="MCP_chemotaxis"/>
</dbReference>
<sequence>MAWHLALKQLFFMEGVNMGIGNWKIGVRLAAGLGVSLLFMIGMSVSGIGNLGRVNDATTDLATDKVPKVIEAYEAVGGVNDIARAMRNAMLSTDPETVKKELKRVDDKKVEIAGHLDKLDKLISDDDDPESKAKLKAVLAARDRYLVVQTAFLAKSGDAEKRDENVAYLLTTVRKEQTAYLNALTDLVKYQSAAVNKAAAEANAAYVGVRTMMIVLTVVATALAALVLYWVTRSITGPLNRAVSLAEAVADGDLTMKIECDTRDETGQLLRALGNMNDSLARTVGKVRSGTHTITNASNEIATGNMDLSSRTEQQASSLEETASSMEELTSTVTQNADNARQATALVVAASDFASKGGKVVGEVVTTMGAIKESSNKIVDIIGVIDGIAFQTNILALNAAVEAARAGEQGRGFAVVASEVRNLAQRSAAAAREIKALIGQSVETVDAGARLVDEAGATMDGIVKAVRQVADIMTEISAASQEQSSGIAQVNQAIVQIDDATQQNAALVEEAAAAAQSMRDQAEMLAEAVSVFRIAGQQYHVEQSGARAVVKAAPQKRIAATASGDGWEEF</sequence>
<protein>
    <submittedName>
        <fullName evidence="9">Methyl-accepting chemotaxis protein</fullName>
    </submittedName>
</protein>
<feature type="domain" description="HAMP" evidence="8">
    <location>
        <begin position="233"/>
        <end position="285"/>
    </location>
</feature>
<dbReference type="PANTHER" id="PTHR43531:SF14">
    <property type="entry name" value="METHYL-ACCEPTING CHEMOTAXIS PROTEIN I-RELATED"/>
    <property type="match status" value="1"/>
</dbReference>
<feature type="transmembrane region" description="Helical" evidence="6">
    <location>
        <begin position="213"/>
        <end position="231"/>
    </location>
</feature>
<dbReference type="InterPro" id="IPR004090">
    <property type="entry name" value="Chemotax_Me-accpt_rcpt"/>
</dbReference>
<dbReference type="CDD" id="cd19411">
    <property type="entry name" value="MCP2201-like_sensor"/>
    <property type="match status" value="1"/>
</dbReference>